<feature type="binding site" evidence="15">
    <location>
        <position position="123"/>
    </location>
    <ligand>
        <name>Mg(2+)</name>
        <dbReference type="ChEBI" id="CHEBI:18420"/>
    </ligand>
</feature>
<dbReference type="GO" id="GO:0009099">
    <property type="term" value="P:L-valine biosynthetic process"/>
    <property type="evidence" value="ECO:0007669"/>
    <property type="project" value="UniProtKB-UniRule"/>
</dbReference>
<dbReference type="SUPFAM" id="SSF52016">
    <property type="entry name" value="LeuD/IlvD-like"/>
    <property type="match status" value="1"/>
</dbReference>
<evidence type="ECO:0000256" key="4">
    <source>
        <dbReference type="ARBA" id="ARBA00022714"/>
    </source>
</evidence>
<comment type="similarity">
    <text evidence="2 15">Belongs to the IlvD/Edd family.</text>
</comment>
<keyword evidence="6 15" id="KW-0460">Magnesium</keyword>
<gene>
    <name evidence="15" type="primary">ilvD</name>
    <name evidence="18" type="ORF">BBN63_14005</name>
</gene>
<keyword evidence="8 15" id="KW-0411">Iron-sulfur</keyword>
<dbReference type="InterPro" id="IPR056740">
    <property type="entry name" value="ILV_EDD_C"/>
</dbReference>
<dbReference type="Gene3D" id="3.50.30.80">
    <property type="entry name" value="IlvD/EDD C-terminal domain-like"/>
    <property type="match status" value="1"/>
</dbReference>
<evidence type="ECO:0000313" key="18">
    <source>
        <dbReference type="EMBL" id="AQU67191.1"/>
    </source>
</evidence>
<dbReference type="InterPro" id="IPR004404">
    <property type="entry name" value="DihydroxyA_deHydtase"/>
</dbReference>
<keyword evidence="3 15" id="KW-0028">Amino-acid biosynthesis</keyword>
<evidence type="ECO:0000256" key="8">
    <source>
        <dbReference type="ARBA" id="ARBA00023014"/>
    </source>
</evidence>
<protein>
    <recommendedName>
        <fullName evidence="14 15">Dihydroxy-acid dehydratase</fullName>
        <shortName evidence="15">DAD</shortName>
        <ecNumber evidence="14 15">4.2.1.9</ecNumber>
    </recommendedName>
</protein>
<dbReference type="OrthoDB" id="9807077at2"/>
<dbReference type="Proteomes" id="UP000189677">
    <property type="component" value="Chromosome"/>
</dbReference>
<dbReference type="PANTHER" id="PTHR43661:SF3">
    <property type="entry name" value="D-XYLONATE DEHYDRATASE YAGF-RELATED"/>
    <property type="match status" value="1"/>
</dbReference>
<dbReference type="Pfam" id="PF00920">
    <property type="entry name" value="ILVD_EDD_N"/>
    <property type="match status" value="1"/>
</dbReference>
<evidence type="ECO:0000256" key="11">
    <source>
        <dbReference type="ARBA" id="ARBA00029304"/>
    </source>
</evidence>
<feature type="binding site" description="via carbamate group" evidence="15">
    <location>
        <position position="124"/>
    </location>
    <ligand>
        <name>Mg(2+)</name>
        <dbReference type="ChEBI" id="CHEBI:18420"/>
    </ligand>
</feature>
<comment type="catalytic activity">
    <reaction evidence="15">
        <text>(2R,3R)-2,3-dihydroxy-3-methylpentanoate = (S)-3-methyl-2-oxopentanoate + H2O</text>
        <dbReference type="Rhea" id="RHEA:27694"/>
        <dbReference type="ChEBI" id="CHEBI:15377"/>
        <dbReference type="ChEBI" id="CHEBI:35146"/>
        <dbReference type="ChEBI" id="CHEBI:49258"/>
        <dbReference type="EC" id="4.2.1.9"/>
    </reaction>
</comment>
<comment type="pathway">
    <text evidence="13 15">Amino-acid biosynthesis; L-isoleucine biosynthesis; L-isoleucine from 2-oxobutanoate: step 3/4.</text>
</comment>
<comment type="cofactor">
    <cofactor evidence="15">
        <name>[2Fe-2S] cluster</name>
        <dbReference type="ChEBI" id="CHEBI:190135"/>
    </cofactor>
    <text evidence="15">Binds 1 [2Fe-2S] cluster per subunit. This cluster acts as a Lewis acid cofactor.</text>
</comment>
<dbReference type="InterPro" id="IPR042096">
    <property type="entry name" value="Dihydro-acid_dehy_C"/>
</dbReference>
<evidence type="ECO:0000256" key="3">
    <source>
        <dbReference type="ARBA" id="ARBA00022605"/>
    </source>
</evidence>
<dbReference type="InterPro" id="IPR037237">
    <property type="entry name" value="IlvD/EDD_N"/>
</dbReference>
<dbReference type="PROSITE" id="PS00887">
    <property type="entry name" value="ILVD_EDD_2"/>
    <property type="match status" value="1"/>
</dbReference>
<dbReference type="PROSITE" id="PS00886">
    <property type="entry name" value="ILVD_EDD_1"/>
    <property type="match status" value="1"/>
</dbReference>
<dbReference type="InterPro" id="IPR020558">
    <property type="entry name" value="DiOHA_6PGluconate_deHydtase_CS"/>
</dbReference>
<dbReference type="RefSeq" id="WP_078075728.1">
    <property type="nucleotide sequence ID" value="NZ_CP018047.1"/>
</dbReference>
<evidence type="ECO:0000256" key="13">
    <source>
        <dbReference type="ARBA" id="ARBA00029437"/>
    </source>
</evidence>
<evidence type="ECO:0000256" key="14">
    <source>
        <dbReference type="ARBA" id="ARBA00029490"/>
    </source>
</evidence>
<feature type="modified residue" description="N6-carboxylysine" evidence="15">
    <location>
        <position position="124"/>
    </location>
</feature>
<feature type="domain" description="Dihydroxy-acid/6-phosphogluconate dehydratase C-terminal" evidence="17">
    <location>
        <begin position="413"/>
        <end position="608"/>
    </location>
</feature>
<feature type="binding site" evidence="15">
    <location>
        <position position="81"/>
    </location>
    <ligand>
        <name>Mg(2+)</name>
        <dbReference type="ChEBI" id="CHEBI:18420"/>
    </ligand>
</feature>
<evidence type="ECO:0000256" key="10">
    <source>
        <dbReference type="ARBA" id="ARBA00023304"/>
    </source>
</evidence>
<evidence type="ECO:0000256" key="12">
    <source>
        <dbReference type="ARBA" id="ARBA00029436"/>
    </source>
</evidence>
<evidence type="ECO:0000259" key="16">
    <source>
        <dbReference type="Pfam" id="PF00920"/>
    </source>
</evidence>
<feature type="active site" description="Proton acceptor" evidence="15">
    <location>
        <position position="522"/>
    </location>
</feature>
<dbReference type="GO" id="GO:0000287">
    <property type="term" value="F:magnesium ion binding"/>
    <property type="evidence" value="ECO:0007669"/>
    <property type="project" value="UniProtKB-UniRule"/>
</dbReference>
<dbReference type="UniPathway" id="UPA00047">
    <property type="reaction ID" value="UER00057"/>
</dbReference>
<dbReference type="GO" id="GO:0051537">
    <property type="term" value="F:2 iron, 2 sulfur cluster binding"/>
    <property type="evidence" value="ECO:0007669"/>
    <property type="project" value="UniProtKB-UniRule"/>
</dbReference>
<evidence type="ECO:0000256" key="15">
    <source>
        <dbReference type="HAMAP-Rule" id="MF_00012"/>
    </source>
</evidence>
<dbReference type="PANTHER" id="PTHR43661">
    <property type="entry name" value="D-XYLONATE DEHYDRATASE"/>
    <property type="match status" value="1"/>
</dbReference>
<evidence type="ECO:0000256" key="1">
    <source>
        <dbReference type="ARBA" id="ARBA00001946"/>
    </source>
</evidence>
<dbReference type="SUPFAM" id="SSF143975">
    <property type="entry name" value="IlvD/EDD N-terminal domain-like"/>
    <property type="match status" value="1"/>
</dbReference>
<comment type="subunit">
    <text evidence="15">Homodimer.</text>
</comment>
<keyword evidence="4 15" id="KW-0001">2Fe-2S</keyword>
<feature type="domain" description="Dihydroxy-acid/6-phosphogluconate dehydratase N-terminal" evidence="16">
    <location>
        <begin position="34"/>
        <end position="363"/>
    </location>
</feature>
<dbReference type="FunFam" id="3.50.30.80:FF:000001">
    <property type="entry name" value="Dihydroxy-acid dehydratase"/>
    <property type="match status" value="1"/>
</dbReference>
<evidence type="ECO:0000256" key="6">
    <source>
        <dbReference type="ARBA" id="ARBA00022842"/>
    </source>
</evidence>
<comment type="function">
    <text evidence="15">Functions in the biosynthesis of branched-chain amino acids. Catalyzes the dehydration of (2R,3R)-2,3-dihydroxy-3-methylpentanoate (2,3-dihydroxy-3-methylvalerate) into 2-oxo-3-methylpentanoate (2-oxo-3-methylvalerate) and of (2R)-2,3-dihydroxy-3-methylbutanoate (2,3-dihydroxyisovalerate) into 2-oxo-3-methylbutanoate (2-oxoisovalerate), the penultimate precursor to L-isoleucine and L-valine, respectively.</text>
</comment>
<dbReference type="GO" id="GO:0005829">
    <property type="term" value="C:cytosol"/>
    <property type="evidence" value="ECO:0007669"/>
    <property type="project" value="TreeGrafter"/>
</dbReference>
<accession>A0A1U9QTP7</accession>
<comment type="pathway">
    <text evidence="12 15">Amino-acid biosynthesis; L-valine biosynthesis; L-valine from pyruvate: step 3/4.</text>
</comment>
<evidence type="ECO:0000256" key="7">
    <source>
        <dbReference type="ARBA" id="ARBA00023004"/>
    </source>
</evidence>
<name>A0A1U9QTP7_STRNV</name>
<evidence type="ECO:0000259" key="17">
    <source>
        <dbReference type="Pfam" id="PF24877"/>
    </source>
</evidence>
<keyword evidence="19" id="KW-1185">Reference proteome</keyword>
<keyword evidence="7 15" id="KW-0408">Iron</keyword>
<organism evidence="18 19">
    <name type="scientific">Streptomyces niveus</name>
    <name type="common">Streptomyces spheroides</name>
    <dbReference type="NCBI Taxonomy" id="193462"/>
    <lineage>
        <taxon>Bacteria</taxon>
        <taxon>Bacillati</taxon>
        <taxon>Actinomycetota</taxon>
        <taxon>Actinomycetes</taxon>
        <taxon>Kitasatosporales</taxon>
        <taxon>Streptomycetaceae</taxon>
        <taxon>Streptomyces</taxon>
    </lineage>
</organism>
<dbReference type="EC" id="4.2.1.9" evidence="14 15"/>
<feature type="binding site" evidence="15">
    <location>
        <position position="496"/>
    </location>
    <ligand>
        <name>Mg(2+)</name>
        <dbReference type="ChEBI" id="CHEBI:18420"/>
    </ligand>
</feature>
<dbReference type="KEGG" id="snw:BBN63_14005"/>
<dbReference type="UniPathway" id="UPA00049">
    <property type="reaction ID" value="UER00061"/>
</dbReference>
<sequence length="616" mass="64889">MPELRSRTVTHGRNMAGARALMRASGVASEDIGKPIVAVANSFTEFVPGHTHLAPVGRIVSEAIKAAGAVPREFNTIAVDDGIAMGHGGMLYSLPSRDLIADSVEYMVEAHCADALICISNCDKITPGMLMAAMRLNIPTVFVSGGPMEAGKATLVDGTVRKLDLINAISDAVNESVSDEDMLRIEENACPTCGSCSGMFTANSMNCLAEAIGLALPGNGSVLATHTARKALYENAGTTVVDITKRYYEGGDETVLPRSIATRAAFDNAMALDIAMGGSTNTILHLLAAAQEGGLEYGLDEIDAVSRRVPCLAKVAPNVAPGGTYYMEDIHRAGGIPAILGELYRGGLLEEGVHSVHSDSLDEWLKTWDVRGGSPSEEAVELWHAAPGCKRSATAFSQSERWDTLDLDAEGGCIRSMEHAYSKDGGLAVLKGNLAVDGCVVKTAGVDESIWTFEGPAVVCESQDEAVEKILRKEINEGDVIVIRYEGPRGGPGMQEMLYPTSYLKGLGLGKACALVTDGRFSGGTSGLSIGHASPEAASGGTIALVHDGDRIRIDIPGRSIELLVGDDELAVRRDELNGVYEPVARERKVSVALRAYAAMATSADKGAVRDISRLG</sequence>
<reference evidence="18 19" key="1">
    <citation type="submission" date="2016-11" db="EMBL/GenBank/DDBJ databases">
        <title>Complete genome sequence of Streptomyces niveus SCSIO 3406.</title>
        <authorList>
            <person name="Zhu Q."/>
            <person name="Cheng W."/>
            <person name="Song Y."/>
            <person name="Li Q."/>
            <person name="Ju J."/>
        </authorList>
    </citation>
    <scope>NUCLEOTIDE SEQUENCE [LARGE SCALE GENOMIC DNA]</scope>
    <source>
        <strain evidence="18 19">SCSIO 3406</strain>
    </source>
</reference>
<evidence type="ECO:0000313" key="19">
    <source>
        <dbReference type="Proteomes" id="UP000189677"/>
    </source>
</evidence>
<dbReference type="EMBL" id="CP018047">
    <property type="protein sequence ID" value="AQU67191.1"/>
    <property type="molecule type" value="Genomic_DNA"/>
</dbReference>
<dbReference type="AlphaFoldDB" id="A0A1U9QTP7"/>
<dbReference type="InterPro" id="IPR000581">
    <property type="entry name" value="ILV_EDD_N"/>
</dbReference>
<keyword evidence="10 15" id="KW-0100">Branched-chain amino acid biosynthesis</keyword>
<keyword evidence="5 15" id="KW-0479">Metal-binding</keyword>
<dbReference type="GO" id="GO:0009097">
    <property type="term" value="P:isoleucine biosynthetic process"/>
    <property type="evidence" value="ECO:0007669"/>
    <property type="project" value="UniProtKB-UniRule"/>
</dbReference>
<comment type="cofactor">
    <cofactor evidence="1 15">
        <name>Mg(2+)</name>
        <dbReference type="ChEBI" id="CHEBI:18420"/>
    </cofactor>
</comment>
<evidence type="ECO:0000256" key="5">
    <source>
        <dbReference type="ARBA" id="ARBA00022723"/>
    </source>
</evidence>
<dbReference type="Pfam" id="PF24877">
    <property type="entry name" value="ILV_EDD_C"/>
    <property type="match status" value="1"/>
</dbReference>
<dbReference type="GO" id="GO:0004160">
    <property type="term" value="F:dihydroxy-acid dehydratase activity"/>
    <property type="evidence" value="ECO:0007669"/>
    <property type="project" value="UniProtKB-UniRule"/>
</dbReference>
<comment type="catalytic activity">
    <reaction evidence="11">
        <text>(2R)-2,3-dihydroxy-3-methylbutanoate = 3-methyl-2-oxobutanoate + H2O</text>
        <dbReference type="Rhea" id="RHEA:24809"/>
        <dbReference type="ChEBI" id="CHEBI:11851"/>
        <dbReference type="ChEBI" id="CHEBI:15377"/>
        <dbReference type="ChEBI" id="CHEBI:49072"/>
        <dbReference type="EC" id="4.2.1.9"/>
    </reaction>
    <physiologicalReaction direction="left-to-right" evidence="11">
        <dbReference type="Rhea" id="RHEA:24810"/>
    </physiologicalReaction>
</comment>
<dbReference type="HAMAP" id="MF_00012">
    <property type="entry name" value="IlvD"/>
    <property type="match status" value="1"/>
</dbReference>
<evidence type="ECO:0000256" key="2">
    <source>
        <dbReference type="ARBA" id="ARBA00006486"/>
    </source>
</evidence>
<proteinExistence type="inferred from homology"/>
<keyword evidence="9 15" id="KW-0456">Lyase</keyword>
<evidence type="ECO:0000256" key="9">
    <source>
        <dbReference type="ARBA" id="ARBA00023239"/>
    </source>
</evidence>
<dbReference type="NCBIfam" id="NF009103">
    <property type="entry name" value="PRK12448.1"/>
    <property type="match status" value="1"/>
</dbReference>
<dbReference type="NCBIfam" id="TIGR00110">
    <property type="entry name" value="ilvD"/>
    <property type="match status" value="1"/>
</dbReference>
<comment type="caution">
    <text evidence="15">Lacks conserved residue(s) required for the propagation of feature annotation.</text>
</comment>